<proteinExistence type="predicted"/>
<accession>A0A564ZCC2</accession>
<organism evidence="2 3">
    <name type="scientific">Hymenolepis diminuta</name>
    <name type="common">Rat tapeworm</name>
    <dbReference type="NCBI Taxonomy" id="6216"/>
    <lineage>
        <taxon>Eukaryota</taxon>
        <taxon>Metazoa</taxon>
        <taxon>Spiralia</taxon>
        <taxon>Lophotrochozoa</taxon>
        <taxon>Platyhelminthes</taxon>
        <taxon>Cestoda</taxon>
        <taxon>Eucestoda</taxon>
        <taxon>Cyclophyllidea</taxon>
        <taxon>Hymenolepididae</taxon>
        <taxon>Hymenolepis</taxon>
    </lineage>
</organism>
<protein>
    <recommendedName>
        <fullName evidence="1">DUF5727 domain-containing protein</fullName>
    </recommendedName>
</protein>
<evidence type="ECO:0000259" key="1">
    <source>
        <dbReference type="Pfam" id="PF18997"/>
    </source>
</evidence>
<dbReference type="Proteomes" id="UP000321570">
    <property type="component" value="Unassembled WGS sequence"/>
</dbReference>
<feature type="domain" description="DUF5727" evidence="1">
    <location>
        <begin position="32"/>
        <end position="130"/>
    </location>
</feature>
<dbReference type="InterPro" id="IPR043785">
    <property type="entry name" value="DUF5727"/>
</dbReference>
<reference evidence="2 3" key="1">
    <citation type="submission" date="2019-07" db="EMBL/GenBank/DDBJ databases">
        <authorList>
            <person name="Jastrzebski P J."/>
            <person name="Paukszto L."/>
            <person name="Jastrzebski P J."/>
        </authorList>
    </citation>
    <scope>NUCLEOTIDE SEQUENCE [LARGE SCALE GENOMIC DNA]</scope>
    <source>
        <strain evidence="2 3">WMS-il1</strain>
    </source>
</reference>
<evidence type="ECO:0000313" key="2">
    <source>
        <dbReference type="EMBL" id="VUZ57151.1"/>
    </source>
</evidence>
<name>A0A564ZCC2_HYMDI</name>
<gene>
    <name evidence="2" type="ORF">WMSIL1_LOCUS14640</name>
</gene>
<sequence length="153" mass="16814">MGITSIGPSESMTFEWTSMQSPMIFNDPLDYISIEGDKCMAGEREIGSSCKNESEGKHLEIMVNDVTTGKALVIGSGKFFISFAPFIPKCEFEQPKEGYVDLETSFPFSRFVAGEKDIELKFAVGGANNGGGVKTKYLVFAKHLTNNTDFQNI</sequence>
<dbReference type="AlphaFoldDB" id="A0A564ZCC2"/>
<evidence type="ECO:0000313" key="3">
    <source>
        <dbReference type="Proteomes" id="UP000321570"/>
    </source>
</evidence>
<dbReference type="EMBL" id="CABIJS010000711">
    <property type="protein sequence ID" value="VUZ57151.1"/>
    <property type="molecule type" value="Genomic_DNA"/>
</dbReference>
<keyword evidence="3" id="KW-1185">Reference proteome</keyword>
<dbReference type="Pfam" id="PF18997">
    <property type="entry name" value="DUF5727"/>
    <property type="match status" value="1"/>
</dbReference>